<feature type="transmembrane region" description="Helical" evidence="7">
    <location>
        <begin position="170"/>
        <end position="190"/>
    </location>
</feature>
<evidence type="ECO:0000256" key="7">
    <source>
        <dbReference type="SAM" id="Phobius"/>
    </source>
</evidence>
<organism evidence="9">
    <name type="scientific">freshwater metagenome</name>
    <dbReference type="NCBI Taxonomy" id="449393"/>
    <lineage>
        <taxon>unclassified sequences</taxon>
        <taxon>metagenomes</taxon>
        <taxon>ecological metagenomes</taxon>
    </lineage>
</organism>
<feature type="transmembrane region" description="Helical" evidence="7">
    <location>
        <begin position="373"/>
        <end position="392"/>
    </location>
</feature>
<keyword evidence="4 7" id="KW-0812">Transmembrane</keyword>
<feature type="transmembrane region" description="Helical" evidence="7">
    <location>
        <begin position="218"/>
        <end position="242"/>
    </location>
</feature>
<evidence type="ECO:0000256" key="4">
    <source>
        <dbReference type="ARBA" id="ARBA00022692"/>
    </source>
</evidence>
<dbReference type="PANTHER" id="PTHR23517">
    <property type="entry name" value="RESISTANCE PROTEIN MDTM, PUTATIVE-RELATED-RELATED"/>
    <property type="match status" value="1"/>
</dbReference>
<dbReference type="GO" id="GO:0005886">
    <property type="term" value="C:plasma membrane"/>
    <property type="evidence" value="ECO:0007669"/>
    <property type="project" value="UniProtKB-SubCell"/>
</dbReference>
<evidence type="ECO:0000256" key="3">
    <source>
        <dbReference type="ARBA" id="ARBA00022475"/>
    </source>
</evidence>
<dbReference type="Gene3D" id="1.20.1250.20">
    <property type="entry name" value="MFS general substrate transporter like domains"/>
    <property type="match status" value="2"/>
</dbReference>
<dbReference type="InterPro" id="IPR001958">
    <property type="entry name" value="Tet-R_TetA/multi-R_MdtG-like"/>
</dbReference>
<reference evidence="9" key="1">
    <citation type="submission" date="2020-05" db="EMBL/GenBank/DDBJ databases">
        <authorList>
            <person name="Chiriac C."/>
            <person name="Salcher M."/>
            <person name="Ghai R."/>
            <person name="Kavagutti S V."/>
        </authorList>
    </citation>
    <scope>NUCLEOTIDE SEQUENCE</scope>
</reference>
<proteinExistence type="predicted"/>
<dbReference type="InterPro" id="IPR036259">
    <property type="entry name" value="MFS_trans_sf"/>
</dbReference>
<keyword evidence="3" id="KW-1003">Cell membrane</keyword>
<dbReference type="Pfam" id="PF07690">
    <property type="entry name" value="MFS_1"/>
    <property type="match status" value="1"/>
</dbReference>
<comment type="subcellular location">
    <subcellularLocation>
        <location evidence="1">Cell membrane</location>
        <topology evidence="1">Multi-pass membrane protein</topology>
    </subcellularLocation>
</comment>
<feature type="transmembrane region" description="Helical" evidence="7">
    <location>
        <begin position="344"/>
        <end position="367"/>
    </location>
</feature>
<dbReference type="AlphaFoldDB" id="A0A6J7KKJ1"/>
<feature type="transmembrane region" description="Helical" evidence="7">
    <location>
        <begin position="51"/>
        <end position="70"/>
    </location>
</feature>
<protein>
    <submittedName>
        <fullName evidence="9">Unannotated protein</fullName>
    </submittedName>
</protein>
<evidence type="ECO:0000313" key="9">
    <source>
        <dbReference type="EMBL" id="CAB4955965.1"/>
    </source>
</evidence>
<dbReference type="InterPro" id="IPR050171">
    <property type="entry name" value="MFS_Transporters"/>
</dbReference>
<feature type="transmembrane region" description="Helical" evidence="7">
    <location>
        <begin position="106"/>
        <end position="126"/>
    </location>
</feature>
<evidence type="ECO:0000259" key="8">
    <source>
        <dbReference type="PROSITE" id="PS50850"/>
    </source>
</evidence>
<sequence>MSRCSVSEPRSFWRPSLTSFALLSVGYLPVALLGVLAVQLEAALVMTPVDIGLAIAAYWGTNAVAAPIVGHRADQHGWAPTGALGVAVSGVVLFLLAAVVGSKPTLMLAMAIAGVGLALCSQSSNLTIAREVPWSRQGRAFGLKQTAPPIIAMTAGLIVAAIAVPFGWRWAFLTGALLAFPAAVLMAPYLRQHRSDGAVSRPHADMPDLSHETAPPHLAIALIAAGVGCASVSIATLGAFSVPTLVSSGFGDGAAATIFAGASAIAVISRLTTGWITDRRGHTSLTGIALIVGASAGGVVLLAVPVPAVAATGLAIALTLGWGWPTALYPVVMRYWSHAAARTTGFVSIGTSAGASVGPVIFGVVVASRGYSAAWAATGVLSLCATAFLLAAQHTMNGHGPRTHLPTATIGARE</sequence>
<keyword evidence="5 7" id="KW-1133">Transmembrane helix</keyword>
<dbReference type="GO" id="GO:0022857">
    <property type="term" value="F:transmembrane transporter activity"/>
    <property type="evidence" value="ECO:0007669"/>
    <property type="project" value="InterPro"/>
</dbReference>
<keyword evidence="2" id="KW-0813">Transport</keyword>
<dbReference type="EMBL" id="CAFBNE010000059">
    <property type="protein sequence ID" value="CAB4955965.1"/>
    <property type="molecule type" value="Genomic_DNA"/>
</dbReference>
<feature type="transmembrane region" description="Helical" evidence="7">
    <location>
        <begin position="20"/>
        <end position="39"/>
    </location>
</feature>
<dbReference type="InterPro" id="IPR011701">
    <property type="entry name" value="MFS"/>
</dbReference>
<evidence type="ECO:0000256" key="2">
    <source>
        <dbReference type="ARBA" id="ARBA00022448"/>
    </source>
</evidence>
<dbReference type="InterPro" id="IPR020846">
    <property type="entry name" value="MFS_dom"/>
</dbReference>
<keyword evidence="6 7" id="KW-0472">Membrane</keyword>
<dbReference type="PROSITE" id="PS50850">
    <property type="entry name" value="MFS"/>
    <property type="match status" value="1"/>
</dbReference>
<feature type="transmembrane region" description="Helical" evidence="7">
    <location>
        <begin position="82"/>
        <end position="100"/>
    </location>
</feature>
<feature type="domain" description="Major facilitator superfamily (MFS) profile" evidence="8">
    <location>
        <begin position="15"/>
        <end position="396"/>
    </location>
</feature>
<evidence type="ECO:0000256" key="6">
    <source>
        <dbReference type="ARBA" id="ARBA00023136"/>
    </source>
</evidence>
<name>A0A6J7KKJ1_9ZZZZ</name>
<evidence type="ECO:0000256" key="1">
    <source>
        <dbReference type="ARBA" id="ARBA00004651"/>
    </source>
</evidence>
<gene>
    <name evidence="9" type="ORF">UFOPK3772_01860</name>
</gene>
<dbReference type="PRINTS" id="PR01035">
    <property type="entry name" value="TCRTETA"/>
</dbReference>
<accession>A0A6J7KKJ1</accession>
<feature type="transmembrane region" description="Helical" evidence="7">
    <location>
        <begin position="285"/>
        <end position="304"/>
    </location>
</feature>
<evidence type="ECO:0000256" key="5">
    <source>
        <dbReference type="ARBA" id="ARBA00022989"/>
    </source>
</evidence>
<feature type="transmembrane region" description="Helical" evidence="7">
    <location>
        <begin position="254"/>
        <end position="273"/>
    </location>
</feature>
<feature type="transmembrane region" description="Helical" evidence="7">
    <location>
        <begin position="147"/>
        <end position="164"/>
    </location>
</feature>
<dbReference type="SUPFAM" id="SSF103473">
    <property type="entry name" value="MFS general substrate transporter"/>
    <property type="match status" value="1"/>
</dbReference>
<feature type="transmembrane region" description="Helical" evidence="7">
    <location>
        <begin position="310"/>
        <end position="332"/>
    </location>
</feature>